<accession>A0A919NRZ6</accession>
<proteinExistence type="predicted"/>
<dbReference type="InterPro" id="IPR013767">
    <property type="entry name" value="PAS_fold"/>
</dbReference>
<dbReference type="InterPro" id="IPR029016">
    <property type="entry name" value="GAF-like_dom_sf"/>
</dbReference>
<dbReference type="GO" id="GO:0006355">
    <property type="term" value="P:regulation of DNA-templated transcription"/>
    <property type="evidence" value="ECO:0007669"/>
    <property type="project" value="InterPro"/>
</dbReference>
<dbReference type="PROSITE" id="PS50112">
    <property type="entry name" value="PAS"/>
    <property type="match status" value="1"/>
</dbReference>
<dbReference type="GO" id="GO:0000155">
    <property type="term" value="F:phosphorelay sensor kinase activity"/>
    <property type="evidence" value="ECO:0007669"/>
    <property type="project" value="InterPro"/>
</dbReference>
<dbReference type="InterPro" id="IPR036890">
    <property type="entry name" value="HATPase_C_sf"/>
</dbReference>
<dbReference type="Proteomes" id="UP000623608">
    <property type="component" value="Unassembled WGS sequence"/>
</dbReference>
<dbReference type="InterPro" id="IPR003661">
    <property type="entry name" value="HisK_dim/P_dom"/>
</dbReference>
<evidence type="ECO:0000256" key="6">
    <source>
        <dbReference type="ARBA" id="ARBA00022777"/>
    </source>
</evidence>
<dbReference type="CDD" id="cd00075">
    <property type="entry name" value="HATPase"/>
    <property type="match status" value="1"/>
</dbReference>
<evidence type="ECO:0000256" key="4">
    <source>
        <dbReference type="ARBA" id="ARBA00022553"/>
    </source>
</evidence>
<evidence type="ECO:0000313" key="10">
    <source>
        <dbReference type="EMBL" id="GIF22946.1"/>
    </source>
</evidence>
<comment type="subcellular location">
    <subcellularLocation>
        <location evidence="2">Cell membrane</location>
    </subcellularLocation>
</comment>
<evidence type="ECO:0000256" key="2">
    <source>
        <dbReference type="ARBA" id="ARBA00004236"/>
    </source>
</evidence>
<dbReference type="Gene3D" id="3.30.450.40">
    <property type="match status" value="1"/>
</dbReference>
<evidence type="ECO:0000256" key="5">
    <source>
        <dbReference type="ARBA" id="ARBA00022679"/>
    </source>
</evidence>
<dbReference type="InterPro" id="IPR035965">
    <property type="entry name" value="PAS-like_dom_sf"/>
</dbReference>
<evidence type="ECO:0000313" key="11">
    <source>
        <dbReference type="Proteomes" id="UP000623608"/>
    </source>
</evidence>
<dbReference type="SMART" id="SM00388">
    <property type="entry name" value="HisKA"/>
    <property type="match status" value="1"/>
</dbReference>
<dbReference type="InterPro" id="IPR004358">
    <property type="entry name" value="Sig_transdc_His_kin-like_C"/>
</dbReference>
<dbReference type="InterPro" id="IPR003018">
    <property type="entry name" value="GAF"/>
</dbReference>
<dbReference type="FunFam" id="3.30.565.10:FF:000006">
    <property type="entry name" value="Sensor histidine kinase WalK"/>
    <property type="match status" value="1"/>
</dbReference>
<organism evidence="10 11">
    <name type="scientific">Paractinoplanes tereljensis</name>
    <dbReference type="NCBI Taxonomy" id="571912"/>
    <lineage>
        <taxon>Bacteria</taxon>
        <taxon>Bacillati</taxon>
        <taxon>Actinomycetota</taxon>
        <taxon>Actinomycetes</taxon>
        <taxon>Micromonosporales</taxon>
        <taxon>Micromonosporaceae</taxon>
        <taxon>Paractinoplanes</taxon>
    </lineage>
</organism>
<dbReference type="Gene3D" id="3.30.565.10">
    <property type="entry name" value="Histidine kinase-like ATPase, C-terminal domain"/>
    <property type="match status" value="1"/>
</dbReference>
<protein>
    <recommendedName>
        <fullName evidence="3">histidine kinase</fullName>
        <ecNumber evidence="3">2.7.13.3</ecNumber>
    </recommendedName>
</protein>
<dbReference type="Pfam" id="PF00512">
    <property type="entry name" value="HisKA"/>
    <property type="match status" value="1"/>
</dbReference>
<comment type="caution">
    <text evidence="10">The sequence shown here is derived from an EMBL/GenBank/DDBJ whole genome shotgun (WGS) entry which is preliminary data.</text>
</comment>
<dbReference type="InterPro" id="IPR003594">
    <property type="entry name" value="HATPase_dom"/>
</dbReference>
<dbReference type="InterPro" id="IPR005467">
    <property type="entry name" value="His_kinase_dom"/>
</dbReference>
<evidence type="ECO:0000256" key="7">
    <source>
        <dbReference type="ARBA" id="ARBA00023012"/>
    </source>
</evidence>
<dbReference type="CDD" id="cd00082">
    <property type="entry name" value="HisKA"/>
    <property type="match status" value="1"/>
</dbReference>
<keyword evidence="11" id="KW-1185">Reference proteome</keyword>
<dbReference type="NCBIfam" id="TIGR00229">
    <property type="entry name" value="sensory_box"/>
    <property type="match status" value="1"/>
</dbReference>
<dbReference type="Pfam" id="PF00989">
    <property type="entry name" value="PAS"/>
    <property type="match status" value="1"/>
</dbReference>
<feature type="domain" description="PAS" evidence="9">
    <location>
        <begin position="13"/>
        <end position="77"/>
    </location>
</feature>
<dbReference type="AlphaFoldDB" id="A0A919NRZ6"/>
<dbReference type="GO" id="GO:0009927">
    <property type="term" value="F:histidine phosphotransfer kinase activity"/>
    <property type="evidence" value="ECO:0007669"/>
    <property type="project" value="TreeGrafter"/>
</dbReference>
<feature type="domain" description="Histidine kinase" evidence="8">
    <location>
        <begin position="305"/>
        <end position="523"/>
    </location>
</feature>
<dbReference type="PANTHER" id="PTHR43047">
    <property type="entry name" value="TWO-COMPONENT HISTIDINE PROTEIN KINASE"/>
    <property type="match status" value="1"/>
</dbReference>
<dbReference type="PANTHER" id="PTHR43047:SF72">
    <property type="entry name" value="OSMOSENSING HISTIDINE PROTEIN KINASE SLN1"/>
    <property type="match status" value="1"/>
</dbReference>
<dbReference type="SUPFAM" id="SSF55785">
    <property type="entry name" value="PYP-like sensor domain (PAS domain)"/>
    <property type="match status" value="1"/>
</dbReference>
<keyword evidence="5" id="KW-0808">Transferase</keyword>
<reference evidence="10" key="1">
    <citation type="submission" date="2021-01" db="EMBL/GenBank/DDBJ databases">
        <title>Whole genome shotgun sequence of Actinoplanes tereljensis NBRC 105297.</title>
        <authorList>
            <person name="Komaki H."/>
            <person name="Tamura T."/>
        </authorList>
    </citation>
    <scope>NUCLEOTIDE SEQUENCE</scope>
    <source>
        <strain evidence="10">NBRC 105297</strain>
    </source>
</reference>
<dbReference type="SUPFAM" id="SSF47384">
    <property type="entry name" value="Homodimeric domain of signal transducing histidine kinase"/>
    <property type="match status" value="1"/>
</dbReference>
<dbReference type="SMART" id="SM00091">
    <property type="entry name" value="PAS"/>
    <property type="match status" value="1"/>
</dbReference>
<gene>
    <name evidence="10" type="ORF">Ate02nite_56760</name>
</gene>
<keyword evidence="6" id="KW-0418">Kinase</keyword>
<keyword evidence="7" id="KW-0902">Two-component regulatory system</keyword>
<dbReference type="EC" id="2.7.13.3" evidence="3"/>
<name>A0A919NRZ6_9ACTN</name>
<evidence type="ECO:0000259" key="8">
    <source>
        <dbReference type="PROSITE" id="PS50109"/>
    </source>
</evidence>
<dbReference type="SMART" id="SM00065">
    <property type="entry name" value="GAF"/>
    <property type="match status" value="1"/>
</dbReference>
<dbReference type="PROSITE" id="PS50109">
    <property type="entry name" value="HIS_KIN"/>
    <property type="match status" value="1"/>
</dbReference>
<dbReference type="InterPro" id="IPR036097">
    <property type="entry name" value="HisK_dim/P_sf"/>
</dbReference>
<dbReference type="Pfam" id="PF13185">
    <property type="entry name" value="GAF_2"/>
    <property type="match status" value="1"/>
</dbReference>
<evidence type="ECO:0000256" key="3">
    <source>
        <dbReference type="ARBA" id="ARBA00012438"/>
    </source>
</evidence>
<dbReference type="GO" id="GO:0005886">
    <property type="term" value="C:plasma membrane"/>
    <property type="evidence" value="ECO:0007669"/>
    <property type="project" value="UniProtKB-SubCell"/>
</dbReference>
<dbReference type="SUPFAM" id="SSF55874">
    <property type="entry name" value="ATPase domain of HSP90 chaperone/DNA topoisomerase II/histidine kinase"/>
    <property type="match status" value="1"/>
</dbReference>
<evidence type="ECO:0000259" key="9">
    <source>
        <dbReference type="PROSITE" id="PS50112"/>
    </source>
</evidence>
<dbReference type="EMBL" id="BOMY01000037">
    <property type="protein sequence ID" value="GIF22946.1"/>
    <property type="molecule type" value="Genomic_DNA"/>
</dbReference>
<evidence type="ECO:0000256" key="1">
    <source>
        <dbReference type="ARBA" id="ARBA00000085"/>
    </source>
</evidence>
<dbReference type="Gene3D" id="3.30.450.20">
    <property type="entry name" value="PAS domain"/>
    <property type="match status" value="1"/>
</dbReference>
<dbReference type="Pfam" id="PF02518">
    <property type="entry name" value="HATPase_c"/>
    <property type="match status" value="1"/>
</dbReference>
<keyword evidence="4" id="KW-0597">Phosphoprotein</keyword>
<dbReference type="CDD" id="cd00130">
    <property type="entry name" value="PAS"/>
    <property type="match status" value="1"/>
</dbReference>
<dbReference type="InterPro" id="IPR000014">
    <property type="entry name" value="PAS"/>
</dbReference>
<dbReference type="PRINTS" id="PR00344">
    <property type="entry name" value="BCTRLSENSOR"/>
</dbReference>
<dbReference type="RefSeq" id="WP_203810868.1">
    <property type="nucleotide sequence ID" value="NZ_BOMY01000037.1"/>
</dbReference>
<comment type="catalytic activity">
    <reaction evidence="1">
        <text>ATP + protein L-histidine = ADP + protein N-phospho-L-histidine.</text>
        <dbReference type="EC" id="2.7.13.3"/>
    </reaction>
</comment>
<sequence length="528" mass="57279">MHQRNAPAGADAVLAMMSEAYVAVTLDGRIVEWNRAAEATFGWSRQQAYGQDIAQLIAPPRHRAIYHAGLLRLADGDPGRLLERRLQLTATHRDGHELPVETVLTITDQVVHALAHDVSAALRGARFTMIEAAVSRGLAEAPTSSNAAARVVEALGVRMGWPVSELWLIDEDRQVLTCTARHNRAGRDLAHFAIGELQPGTGLPGTVYQDGRVRWVPDLGADTTSPRYRAAARIGLRVAVGVPIRTGSRVLGALCVYGDRAEEPDELLIGLLCGLAAHVGQYLERRRAEELAIDLARTKDEFLALVTHELRNPLAIILGTVALFEEEADPEEQAQNLRTIGNCAERLSVMADDLLELARLESGSLTIEMAPLDLADLLIESIATTKFAADAKDLTVRAELPPRLPVCGDPDRLRQVADNMLSNAMKYTPKGGTVTVRAGLDPAAPGWVTWTVADNGIGIPVDERPRLFRRFYRASTALEARIPGTGLGLVITRTILERHHGTIAVADTTGPGATFVIRLPQEPLARSR</sequence>
<dbReference type="Gene3D" id="1.10.287.130">
    <property type="match status" value="1"/>
</dbReference>
<dbReference type="SUPFAM" id="SSF55781">
    <property type="entry name" value="GAF domain-like"/>
    <property type="match status" value="1"/>
</dbReference>
<dbReference type="SMART" id="SM00387">
    <property type="entry name" value="HATPase_c"/>
    <property type="match status" value="1"/>
</dbReference>